<organism evidence="1 2">
    <name type="scientific">Parasphingorhabdus marina DSM 22363</name>
    <dbReference type="NCBI Taxonomy" id="1123272"/>
    <lineage>
        <taxon>Bacteria</taxon>
        <taxon>Pseudomonadati</taxon>
        <taxon>Pseudomonadota</taxon>
        <taxon>Alphaproteobacteria</taxon>
        <taxon>Sphingomonadales</taxon>
        <taxon>Sphingomonadaceae</taxon>
        <taxon>Parasphingorhabdus</taxon>
    </lineage>
</organism>
<dbReference type="OrthoDB" id="7445868at2"/>
<reference evidence="2" key="1">
    <citation type="submission" date="2016-11" db="EMBL/GenBank/DDBJ databases">
        <authorList>
            <person name="Varghese N."/>
            <person name="Submissions S."/>
        </authorList>
    </citation>
    <scope>NUCLEOTIDE SEQUENCE [LARGE SCALE GENOMIC DNA]</scope>
    <source>
        <strain evidence="2">DSM 22363</strain>
    </source>
</reference>
<sequence length="228" mass="25485">MSKLPQSFQDMRALGRAMRLKWSGIRSGITISDQPAFDPDFEALFREQIQNVQFYLEFGSGASTLIAARAGVETICVESDRKFAQAVSDAVGKDAPVTIIHSDIGMTEDWGYPVFTRPTAKHHQRWRNYTEKAFAQVASTGRFPDLILVDGRFRRACALASAYEAVQAGAETVIHVDDYVGRDHYAAVEDYLGTPEITGRTACFRISADTLRQDITPEILHKVHEDIR</sequence>
<dbReference type="RefSeq" id="WP_159437019.1">
    <property type="nucleotide sequence ID" value="NZ_FSQW01000001.1"/>
</dbReference>
<dbReference type="InterPro" id="IPR029063">
    <property type="entry name" value="SAM-dependent_MTases_sf"/>
</dbReference>
<evidence type="ECO:0008006" key="3">
    <source>
        <dbReference type="Google" id="ProtNLM"/>
    </source>
</evidence>
<keyword evidence="2" id="KW-1185">Reference proteome</keyword>
<dbReference type="EMBL" id="FSQW01000001">
    <property type="protein sequence ID" value="SIN60485.1"/>
    <property type="molecule type" value="Genomic_DNA"/>
</dbReference>
<accession>A0A1N6CPW3</accession>
<proteinExistence type="predicted"/>
<dbReference type="AlphaFoldDB" id="A0A1N6CPW3"/>
<evidence type="ECO:0000313" key="1">
    <source>
        <dbReference type="EMBL" id="SIN60485.1"/>
    </source>
</evidence>
<protein>
    <recommendedName>
        <fullName evidence="3">Methyltransferase domain-containing protein</fullName>
    </recommendedName>
</protein>
<dbReference type="STRING" id="1123272.SAMN02745824_0675"/>
<evidence type="ECO:0000313" key="2">
    <source>
        <dbReference type="Proteomes" id="UP000185192"/>
    </source>
</evidence>
<gene>
    <name evidence="1" type="ORF">SAMN02745824_0675</name>
</gene>
<dbReference type="Proteomes" id="UP000185192">
    <property type="component" value="Unassembled WGS sequence"/>
</dbReference>
<dbReference type="Gene3D" id="3.40.50.150">
    <property type="entry name" value="Vaccinia Virus protein VP39"/>
    <property type="match status" value="1"/>
</dbReference>
<name>A0A1N6CPW3_9SPHN</name>